<keyword evidence="1" id="KW-0472">Membrane</keyword>
<evidence type="ECO:0000313" key="3">
    <source>
        <dbReference type="Proteomes" id="UP000577707"/>
    </source>
</evidence>
<organism evidence="2 3">
    <name type="scientific">Nocardioides albus</name>
    <dbReference type="NCBI Taxonomy" id="1841"/>
    <lineage>
        <taxon>Bacteria</taxon>
        <taxon>Bacillati</taxon>
        <taxon>Actinomycetota</taxon>
        <taxon>Actinomycetes</taxon>
        <taxon>Propionibacteriales</taxon>
        <taxon>Nocardioidaceae</taxon>
        <taxon>Nocardioides</taxon>
    </lineage>
</organism>
<keyword evidence="1" id="KW-0812">Transmembrane</keyword>
<dbReference type="Proteomes" id="UP000577707">
    <property type="component" value="Unassembled WGS sequence"/>
</dbReference>
<proteinExistence type="predicted"/>
<evidence type="ECO:0000313" key="2">
    <source>
        <dbReference type="EMBL" id="MBB3087839.1"/>
    </source>
</evidence>
<dbReference type="RefSeq" id="WP_183542430.1">
    <property type="nucleotide sequence ID" value="NZ_BMQT01000004.1"/>
</dbReference>
<dbReference type="EMBL" id="JACHXG010000002">
    <property type="protein sequence ID" value="MBB3087839.1"/>
    <property type="molecule type" value="Genomic_DNA"/>
</dbReference>
<gene>
    <name evidence="2" type="ORF">FHS12_000772</name>
</gene>
<keyword evidence="1" id="KW-1133">Transmembrane helix</keyword>
<dbReference type="AlphaFoldDB" id="A0A7W5A1X4"/>
<evidence type="ECO:0000256" key="1">
    <source>
        <dbReference type="SAM" id="Phobius"/>
    </source>
</evidence>
<protein>
    <submittedName>
        <fullName evidence="2">Uncharacterized protein</fullName>
    </submittedName>
</protein>
<comment type="caution">
    <text evidence="2">The sequence shown here is derived from an EMBL/GenBank/DDBJ whole genome shotgun (WGS) entry which is preliminary data.</text>
</comment>
<reference evidence="2 3" key="1">
    <citation type="submission" date="2020-08" db="EMBL/GenBank/DDBJ databases">
        <title>Genomic Encyclopedia of Type Strains, Phase III (KMG-III): the genomes of soil and plant-associated and newly described type strains.</title>
        <authorList>
            <person name="Whitman W."/>
        </authorList>
    </citation>
    <scope>NUCLEOTIDE SEQUENCE [LARGE SCALE GENOMIC DNA]</scope>
    <source>
        <strain evidence="2 3">CECT 3302</strain>
    </source>
</reference>
<keyword evidence="3" id="KW-1185">Reference proteome</keyword>
<name>A0A7W5A1X4_9ACTN</name>
<feature type="transmembrane region" description="Helical" evidence="1">
    <location>
        <begin position="25"/>
        <end position="51"/>
    </location>
</feature>
<feature type="transmembrane region" description="Helical" evidence="1">
    <location>
        <begin position="95"/>
        <end position="122"/>
    </location>
</feature>
<accession>A0A7W5A1X4</accession>
<feature type="transmembrane region" description="Helical" evidence="1">
    <location>
        <begin position="63"/>
        <end position="88"/>
    </location>
</feature>
<sequence length="123" mass="12596">MAATNPPGAPARSTAGFGGSTADQVLTIVLIVLGLGGCAVASFIGAFSIMASDGCFETCNYTLMNIGVAIMVFTPWVCWLAFGIWGIVRLARRKLAVLVVAAGGVLAIALYILGVFLLTVTIG</sequence>